<evidence type="ECO:0000313" key="2">
    <source>
        <dbReference type="Proteomes" id="UP001320159"/>
    </source>
</evidence>
<dbReference type="AlphaFoldDB" id="A0AAP2RED9"/>
<proteinExistence type="predicted"/>
<protein>
    <recommendedName>
        <fullName evidence="3">Tetratricopeptide repeat-containing protein</fullName>
    </recommendedName>
</protein>
<gene>
    <name evidence="1" type="ORF">CUJ83_08370</name>
</gene>
<dbReference type="Proteomes" id="UP001320159">
    <property type="component" value="Unassembled WGS sequence"/>
</dbReference>
<evidence type="ECO:0000313" key="1">
    <source>
        <dbReference type="EMBL" id="MCD1295010.1"/>
    </source>
</evidence>
<comment type="caution">
    <text evidence="1">The sequence shown here is derived from an EMBL/GenBank/DDBJ whole genome shotgun (WGS) entry which is preliminary data.</text>
</comment>
<dbReference type="EMBL" id="PGCK01000006">
    <property type="protein sequence ID" value="MCD1295010.1"/>
    <property type="molecule type" value="Genomic_DNA"/>
</dbReference>
<dbReference type="InterPro" id="IPR011990">
    <property type="entry name" value="TPR-like_helical_dom_sf"/>
</dbReference>
<keyword evidence="2" id="KW-1185">Reference proteome</keyword>
<organism evidence="1 2">
    <name type="scientific">Methanooceanicella nereidis</name>
    <dbReference type="NCBI Taxonomy" id="2052831"/>
    <lineage>
        <taxon>Archaea</taxon>
        <taxon>Methanobacteriati</taxon>
        <taxon>Methanobacteriota</taxon>
        <taxon>Stenosarchaea group</taxon>
        <taxon>Methanomicrobia</taxon>
        <taxon>Methanocellales</taxon>
        <taxon>Methanocellaceae</taxon>
        <taxon>Methanooceanicella</taxon>
    </lineage>
</organism>
<evidence type="ECO:0008006" key="3">
    <source>
        <dbReference type="Google" id="ProtNLM"/>
    </source>
</evidence>
<sequence>MDASKSQKIAGRRFQNGNYLLSMKKYPAARKEFSVALKIYERLGSYKEMSETLNNIGITFIKDGKAADAKENFESSYLIKKEHPNGSKESLFNTIYNLLGVGSVMDVDDYEKYFIEFRSLGEELGGEFMDIVVKEQPVYDRIVEARVKELQIKQEEELARTSAAGALEHLIRSGLPCMVRVRFLLHGFAIDINEPFMFKEHGKHVRIISIKPIEQNIDDSLVEPVSMGEMEFEAGYDTVRRSIEAASSEGDRILEVCPAGVEEEAFDHVKKFMKAIAIVREDLSLSISKKYFAVRSLEVINAFGDPVEAYHVVSTKPVVPLTLTTEDAMLVNMLLSSGEDVLYKSLLLNAKRLLDEEHYDLCVLDSILGMESFLDVLFKRTFPESDLNEYNSISGVTLYDRLKLLKKLISGVHDSEGKMELYLGDIGRDLDDILKYYDNILKNGSDDIRAYEAGKSLKTVNRVIYNLKSLYGI</sequence>
<reference evidence="1 2" key="1">
    <citation type="submission" date="2017-11" db="EMBL/GenBank/DDBJ databases">
        <title>Isolation and Characterization of Family Methanocellaceae Species from Potential Methane Hydrate Area Offshore Southwestern Taiwan.</title>
        <authorList>
            <person name="Zhang W.-L."/>
            <person name="Chen W.-C."/>
            <person name="Lai M.-C."/>
            <person name="Chen S.-C."/>
        </authorList>
    </citation>
    <scope>NUCLEOTIDE SEQUENCE [LARGE SCALE GENOMIC DNA]</scope>
    <source>
        <strain evidence="1 2">CWC-04</strain>
    </source>
</reference>
<accession>A0AAP2RED9</accession>
<dbReference type="SUPFAM" id="SSF48452">
    <property type="entry name" value="TPR-like"/>
    <property type="match status" value="1"/>
</dbReference>
<dbReference type="Gene3D" id="1.25.40.10">
    <property type="entry name" value="Tetratricopeptide repeat domain"/>
    <property type="match status" value="1"/>
</dbReference>
<name>A0AAP2RED9_9EURY</name>